<dbReference type="AlphaFoldDB" id="A0A9N8YRF5"/>
<keyword evidence="5 9" id="KW-0472">Membrane</keyword>
<reference evidence="13" key="1">
    <citation type="submission" date="2021-06" db="EMBL/GenBank/DDBJ databases">
        <authorList>
            <person name="Kallberg Y."/>
            <person name="Tangrot J."/>
            <person name="Rosling A."/>
        </authorList>
    </citation>
    <scope>NUCLEOTIDE SEQUENCE</scope>
    <source>
        <strain evidence="13">87-6 pot B 2015</strain>
    </source>
</reference>
<evidence type="ECO:0000259" key="11">
    <source>
        <dbReference type="Pfam" id="PF10187"/>
    </source>
</evidence>
<organism evidence="13 14">
    <name type="scientific">Funneliformis mosseae</name>
    <name type="common">Endomycorrhizal fungus</name>
    <name type="synonym">Glomus mosseae</name>
    <dbReference type="NCBI Taxonomy" id="27381"/>
    <lineage>
        <taxon>Eukaryota</taxon>
        <taxon>Fungi</taxon>
        <taxon>Fungi incertae sedis</taxon>
        <taxon>Mucoromycota</taxon>
        <taxon>Glomeromycotina</taxon>
        <taxon>Glomeromycetes</taxon>
        <taxon>Glomerales</taxon>
        <taxon>Glomeraceae</taxon>
        <taxon>Funneliformis</taxon>
    </lineage>
</organism>
<evidence type="ECO:0000256" key="2">
    <source>
        <dbReference type="ARBA" id="ARBA00004370"/>
    </source>
</evidence>
<feature type="region of interest" description="Disordered" evidence="8">
    <location>
        <begin position="504"/>
        <end position="595"/>
    </location>
</feature>
<evidence type="ECO:0000256" key="3">
    <source>
        <dbReference type="ARBA" id="ARBA00022692"/>
    </source>
</evidence>
<dbReference type="GO" id="GO:0006888">
    <property type="term" value="P:endoplasmic reticulum to Golgi vesicle-mediated transport"/>
    <property type="evidence" value="ECO:0007669"/>
    <property type="project" value="TreeGrafter"/>
</dbReference>
<dbReference type="Proteomes" id="UP000789375">
    <property type="component" value="Unassembled WGS sequence"/>
</dbReference>
<dbReference type="PANTHER" id="PTHR10984">
    <property type="entry name" value="ENDOPLASMIC RETICULUM-GOLGI INTERMEDIATE COMPARTMENT PROTEIN"/>
    <property type="match status" value="1"/>
</dbReference>
<keyword evidence="7" id="KW-0175">Coiled coil</keyword>
<evidence type="ECO:0000259" key="10">
    <source>
        <dbReference type="Pfam" id="PF07970"/>
    </source>
</evidence>
<gene>
    <name evidence="13" type="ORF">FMOSSE_LOCUS1525</name>
</gene>
<evidence type="ECO:0000256" key="7">
    <source>
        <dbReference type="SAM" id="Coils"/>
    </source>
</evidence>
<keyword evidence="14" id="KW-1185">Reference proteome</keyword>
<dbReference type="Pfam" id="PF13850">
    <property type="entry name" value="ERGIC_N"/>
    <property type="match status" value="1"/>
</dbReference>
<keyword evidence="4 9" id="KW-1133">Transmembrane helix</keyword>
<feature type="domain" description="FAM192A/Fyv6 N-terminal" evidence="11">
    <location>
        <begin position="342"/>
        <end position="444"/>
    </location>
</feature>
<dbReference type="EMBL" id="CAJVPP010000175">
    <property type="protein sequence ID" value="CAG8451260.1"/>
    <property type="molecule type" value="Genomic_DNA"/>
</dbReference>
<feature type="compositionally biased region" description="Basic and acidic residues" evidence="8">
    <location>
        <begin position="552"/>
        <end position="585"/>
    </location>
</feature>
<feature type="transmembrane region" description="Helical" evidence="9">
    <location>
        <begin position="29"/>
        <end position="48"/>
    </location>
</feature>
<evidence type="ECO:0000259" key="12">
    <source>
        <dbReference type="Pfam" id="PF13850"/>
    </source>
</evidence>
<evidence type="ECO:0000256" key="9">
    <source>
        <dbReference type="SAM" id="Phobius"/>
    </source>
</evidence>
<feature type="coiled-coil region" evidence="7">
    <location>
        <begin position="383"/>
        <end position="453"/>
    </location>
</feature>
<evidence type="ECO:0000256" key="8">
    <source>
        <dbReference type="SAM" id="MobiDB-lite"/>
    </source>
</evidence>
<evidence type="ECO:0000313" key="13">
    <source>
        <dbReference type="EMBL" id="CAG8451260.1"/>
    </source>
</evidence>
<dbReference type="GO" id="GO:0000139">
    <property type="term" value="C:Golgi membrane"/>
    <property type="evidence" value="ECO:0007669"/>
    <property type="project" value="TreeGrafter"/>
</dbReference>
<feature type="compositionally biased region" description="Basic and acidic residues" evidence="8">
    <location>
        <begin position="504"/>
        <end position="516"/>
    </location>
</feature>
<feature type="domain" description="Endoplasmic reticulum vesicle transporter C-terminal" evidence="10">
    <location>
        <begin position="147"/>
        <end position="311"/>
    </location>
</feature>
<dbReference type="GO" id="GO:0005789">
    <property type="term" value="C:endoplasmic reticulum membrane"/>
    <property type="evidence" value="ECO:0007669"/>
    <property type="project" value="TreeGrafter"/>
</dbReference>
<keyword evidence="3 9" id="KW-0812">Transmembrane</keyword>
<evidence type="ECO:0000256" key="4">
    <source>
        <dbReference type="ARBA" id="ARBA00022989"/>
    </source>
</evidence>
<comment type="subcellular location">
    <subcellularLocation>
        <location evidence="2">Membrane</location>
    </subcellularLocation>
    <subcellularLocation>
        <location evidence="1">Nucleus</location>
    </subcellularLocation>
</comment>
<evidence type="ECO:0000256" key="1">
    <source>
        <dbReference type="ARBA" id="ARBA00004123"/>
    </source>
</evidence>
<dbReference type="GO" id="GO:0005634">
    <property type="term" value="C:nucleus"/>
    <property type="evidence" value="ECO:0007669"/>
    <property type="project" value="UniProtKB-SubCell"/>
</dbReference>
<name>A0A9N8YRF5_FUNMO</name>
<dbReference type="InterPro" id="IPR039542">
    <property type="entry name" value="Erv_N"/>
</dbReference>
<dbReference type="Pfam" id="PF07970">
    <property type="entry name" value="COPIIcoated_ERV"/>
    <property type="match status" value="1"/>
</dbReference>
<dbReference type="InterPro" id="IPR012936">
    <property type="entry name" value="Erv_C"/>
</dbReference>
<dbReference type="InterPro" id="IPR019331">
    <property type="entry name" value="FAM192A/Fyv6_N"/>
</dbReference>
<dbReference type="GO" id="GO:0030134">
    <property type="term" value="C:COPII-coated ER to Golgi transport vesicle"/>
    <property type="evidence" value="ECO:0007669"/>
    <property type="project" value="TreeGrafter"/>
</dbReference>
<dbReference type="GO" id="GO:0006890">
    <property type="term" value="P:retrograde vesicle-mediated transport, Golgi to endoplasmic reticulum"/>
    <property type="evidence" value="ECO:0007669"/>
    <property type="project" value="TreeGrafter"/>
</dbReference>
<proteinExistence type="predicted"/>
<dbReference type="InterPro" id="IPR045888">
    <property type="entry name" value="Erv"/>
</dbReference>
<keyword evidence="6" id="KW-0539">Nucleus</keyword>
<evidence type="ECO:0000313" key="14">
    <source>
        <dbReference type="Proteomes" id="UP000789375"/>
    </source>
</evidence>
<evidence type="ECO:0000256" key="5">
    <source>
        <dbReference type="ARBA" id="ARBA00023136"/>
    </source>
</evidence>
<accession>A0A9N8YRF5</accession>
<dbReference type="Pfam" id="PF10187">
    <property type="entry name" value="FAM192A_Fyv6_N"/>
    <property type="match status" value="1"/>
</dbReference>
<comment type="caution">
    <text evidence="13">The sequence shown here is derived from an EMBL/GenBank/DDBJ whole genome shotgun (WGS) entry which is preliminary data.</text>
</comment>
<protein>
    <submittedName>
        <fullName evidence="13">10576_t:CDS:1</fullName>
    </submittedName>
</protein>
<feature type="domain" description="Endoplasmic reticulum vesicle transporter N-terminal" evidence="12">
    <location>
        <begin position="12"/>
        <end position="96"/>
    </location>
</feature>
<sequence length="613" mass="70019">MISKILKKAIVFDAFPKVDADCQNRSTQGGFLTIIVSICLWFLIVSEFREYWYLDQKYDFVVDQSINHELQINVDITVNTQCPYLTVDVVDVAGERLHMTTELEKIPTTFEVRSAHLLSDNYSSRLDFRQMVKAASNFNPIPENDDANGDTKTACRIFGYLDVNKVTGNLHITALGHGYGYGFYNTADEEMNFTHRIDEFSFGTLYPHLINPLDNSFEIAEAHVEAFMYFLSVVPTTYIDNSNQVLLTNQYSVTEYSRIIDSSKGGIGVPGIFFKYDIEPISVRIIENGSSFVTFLVRLSGLVGGIWVTAGFALKVANRIWSSLQKTISNDNYLTNKLNHKFISSKEVEEARLKREEEWKKAFERINEKPPPIEEDYDPRTLYERLQEQKMKKEESFQEMNRYSNLIHRLDEDEIEFLATVESDERVKELEKMKKDEAELENFRQAAAEADKAAIAISKPIVYEPAPALVKNTQKHDSQRKILANAVKKTAKSTRSKPLLVTIKQERSSLPTKHEPPSSTNEQELVLSPIIIEQSSHTVKREPHDSDDDEQAREIKRIKIKESNDPEISKEESSERTLVEGKDSIETTNNSKPLNPLLSLLVYSDDSDDDDTS</sequence>
<dbReference type="PANTHER" id="PTHR10984:SF81">
    <property type="entry name" value="ER-DERIVED VESICLES PROTEIN ERV41"/>
    <property type="match status" value="1"/>
</dbReference>
<evidence type="ECO:0000256" key="6">
    <source>
        <dbReference type="ARBA" id="ARBA00023242"/>
    </source>
</evidence>